<dbReference type="Proteomes" id="UP001600064">
    <property type="component" value="Unassembled WGS sequence"/>
</dbReference>
<evidence type="ECO:0000313" key="1">
    <source>
        <dbReference type="EMBL" id="KAL2270483.1"/>
    </source>
</evidence>
<comment type="caution">
    <text evidence="1">The sequence shown here is derived from an EMBL/GenBank/DDBJ whole genome shotgun (WGS) entry which is preliminary data.</text>
</comment>
<proteinExistence type="predicted"/>
<dbReference type="GeneID" id="98123606"/>
<gene>
    <name evidence="1" type="ORF">VTJ83DRAFT_2667</name>
</gene>
<evidence type="ECO:0000313" key="2">
    <source>
        <dbReference type="Proteomes" id="UP001600064"/>
    </source>
</evidence>
<protein>
    <submittedName>
        <fullName evidence="1">Uncharacterized protein</fullName>
    </submittedName>
</protein>
<reference evidence="1 2" key="1">
    <citation type="journal article" date="2024" name="Commun. Biol.">
        <title>Comparative genomic analysis of thermophilic fungi reveals convergent evolutionary adaptations and gene losses.</title>
        <authorList>
            <person name="Steindorff A.S."/>
            <person name="Aguilar-Pontes M.V."/>
            <person name="Robinson A.J."/>
            <person name="Andreopoulos B."/>
            <person name="LaButti K."/>
            <person name="Kuo A."/>
            <person name="Mondo S."/>
            <person name="Riley R."/>
            <person name="Otillar R."/>
            <person name="Haridas S."/>
            <person name="Lipzen A."/>
            <person name="Grimwood J."/>
            <person name="Schmutz J."/>
            <person name="Clum A."/>
            <person name="Reid I.D."/>
            <person name="Moisan M.C."/>
            <person name="Butler G."/>
            <person name="Nguyen T.T.M."/>
            <person name="Dewar K."/>
            <person name="Conant G."/>
            <person name="Drula E."/>
            <person name="Henrissat B."/>
            <person name="Hansel C."/>
            <person name="Singer S."/>
            <person name="Hutchinson M.I."/>
            <person name="de Vries R.P."/>
            <person name="Natvig D.O."/>
            <person name="Powell A.J."/>
            <person name="Tsang A."/>
            <person name="Grigoriev I.V."/>
        </authorList>
    </citation>
    <scope>NUCLEOTIDE SEQUENCE [LARGE SCALE GENOMIC DNA]</scope>
    <source>
        <strain evidence="1 2">ATCC 22073</strain>
    </source>
</reference>
<dbReference type="EMBL" id="JAZGUE010000002">
    <property type="protein sequence ID" value="KAL2270483.1"/>
    <property type="molecule type" value="Genomic_DNA"/>
</dbReference>
<organism evidence="1 2">
    <name type="scientific">Remersonia thermophila</name>
    <dbReference type="NCBI Taxonomy" id="72144"/>
    <lineage>
        <taxon>Eukaryota</taxon>
        <taxon>Fungi</taxon>
        <taxon>Dikarya</taxon>
        <taxon>Ascomycota</taxon>
        <taxon>Pezizomycotina</taxon>
        <taxon>Sordariomycetes</taxon>
        <taxon>Sordariomycetidae</taxon>
        <taxon>Sordariales</taxon>
        <taxon>Sordariales incertae sedis</taxon>
        <taxon>Remersonia</taxon>
    </lineage>
</organism>
<keyword evidence="2" id="KW-1185">Reference proteome</keyword>
<sequence>MIPQLGCPLHTYHNYEMDGWIPKVTFLLSGGQAIPRIGMNEWVSQHRAFITSAHLIHSTLVCAHPSPPPVPGIVDTRPRIPYPTTQLAPLVPSSGAAAASVPYGVASRAAAA</sequence>
<name>A0ABR4DJF4_9PEZI</name>
<accession>A0ABR4DJF4</accession>
<dbReference type="RefSeq" id="XP_070869207.1">
    <property type="nucleotide sequence ID" value="XM_071008962.1"/>
</dbReference>